<proteinExistence type="inferred from homology"/>
<dbReference type="Gene3D" id="3.40.190.10">
    <property type="entry name" value="Periplasmic binding protein-like II"/>
    <property type="match status" value="2"/>
</dbReference>
<dbReference type="InterPro" id="IPR000847">
    <property type="entry name" value="LysR_HTH_N"/>
</dbReference>
<dbReference type="PANTHER" id="PTHR30346">
    <property type="entry name" value="TRANSCRIPTIONAL DUAL REGULATOR HCAR-RELATED"/>
    <property type="match status" value="1"/>
</dbReference>
<organism evidence="7 8">
    <name type="scientific">Phytohabitans suffuscus</name>
    <dbReference type="NCBI Taxonomy" id="624315"/>
    <lineage>
        <taxon>Bacteria</taxon>
        <taxon>Bacillati</taxon>
        <taxon>Actinomycetota</taxon>
        <taxon>Actinomycetes</taxon>
        <taxon>Micromonosporales</taxon>
        <taxon>Micromonosporaceae</taxon>
    </lineage>
</organism>
<evidence type="ECO:0000313" key="8">
    <source>
        <dbReference type="Proteomes" id="UP000503011"/>
    </source>
</evidence>
<evidence type="ECO:0000313" key="7">
    <source>
        <dbReference type="EMBL" id="BCB85842.1"/>
    </source>
</evidence>
<sequence length="315" mass="34262">MLDIVRLRILAAVAAHGSVTKAAKHLKYSQPAVSHHLARLEAETGARLVQRIGRGIRLTPEGEHLARRAAEIVGRVDTAAAELSAMVGLRTGRVRVAGFQSALAALVPHAAATLRRDHPGIELHLADAHPQVALNLLRDGQVDAAIIFRYDDTTPDDIRATHLFDDPMHLLSLQPGQTLRDHRDSAWIAGCENCRREFVDACERAGFTPHIVYTSDDVIVEQALVAAGMGVTTMPGLALRTHRAPGIEATPLPDFRRRVYLATYGDPPDPPATTAFVTALHQAVQQTRPGEPTPPDQPSNRRSPKKNRRSTESAN</sequence>
<keyword evidence="3" id="KW-0238">DNA-binding</keyword>
<dbReference type="PROSITE" id="PS50931">
    <property type="entry name" value="HTH_LYSR"/>
    <property type="match status" value="1"/>
</dbReference>
<gene>
    <name evidence="7" type="ORF">Psuf_031550</name>
</gene>
<feature type="domain" description="HTH lysR-type" evidence="6">
    <location>
        <begin position="2"/>
        <end position="59"/>
    </location>
</feature>
<dbReference type="KEGG" id="psuu:Psuf_031550"/>
<dbReference type="Pfam" id="PF03466">
    <property type="entry name" value="LysR_substrate"/>
    <property type="match status" value="1"/>
</dbReference>
<dbReference type="Proteomes" id="UP000503011">
    <property type="component" value="Chromosome"/>
</dbReference>
<dbReference type="GO" id="GO:0003700">
    <property type="term" value="F:DNA-binding transcription factor activity"/>
    <property type="evidence" value="ECO:0007669"/>
    <property type="project" value="InterPro"/>
</dbReference>
<evidence type="ECO:0000256" key="1">
    <source>
        <dbReference type="ARBA" id="ARBA00009437"/>
    </source>
</evidence>
<evidence type="ECO:0000259" key="6">
    <source>
        <dbReference type="PROSITE" id="PS50931"/>
    </source>
</evidence>
<dbReference type="PANTHER" id="PTHR30346:SF29">
    <property type="entry name" value="LYSR SUBSTRATE-BINDING"/>
    <property type="match status" value="1"/>
</dbReference>
<name>A0A6F8YIB0_9ACTN</name>
<evidence type="ECO:0000256" key="4">
    <source>
        <dbReference type="ARBA" id="ARBA00023163"/>
    </source>
</evidence>
<dbReference type="SUPFAM" id="SSF53850">
    <property type="entry name" value="Periplasmic binding protein-like II"/>
    <property type="match status" value="1"/>
</dbReference>
<reference evidence="7 8" key="2">
    <citation type="submission" date="2020-03" db="EMBL/GenBank/DDBJ databases">
        <authorList>
            <person name="Ichikawa N."/>
            <person name="Kimura A."/>
            <person name="Kitahashi Y."/>
            <person name="Uohara A."/>
        </authorList>
    </citation>
    <scope>NUCLEOTIDE SEQUENCE [LARGE SCALE GENOMIC DNA]</scope>
    <source>
        <strain evidence="7 8">NBRC 105367</strain>
    </source>
</reference>
<keyword evidence="8" id="KW-1185">Reference proteome</keyword>
<dbReference type="PRINTS" id="PR00039">
    <property type="entry name" value="HTHLYSR"/>
</dbReference>
<dbReference type="InterPro" id="IPR005119">
    <property type="entry name" value="LysR_subst-bd"/>
</dbReference>
<evidence type="ECO:0000256" key="2">
    <source>
        <dbReference type="ARBA" id="ARBA00023015"/>
    </source>
</evidence>
<dbReference type="EMBL" id="AP022871">
    <property type="protein sequence ID" value="BCB85842.1"/>
    <property type="molecule type" value="Genomic_DNA"/>
</dbReference>
<dbReference type="Gene3D" id="1.10.10.10">
    <property type="entry name" value="Winged helix-like DNA-binding domain superfamily/Winged helix DNA-binding domain"/>
    <property type="match status" value="1"/>
</dbReference>
<dbReference type="GO" id="GO:0032993">
    <property type="term" value="C:protein-DNA complex"/>
    <property type="evidence" value="ECO:0007669"/>
    <property type="project" value="TreeGrafter"/>
</dbReference>
<dbReference type="SUPFAM" id="SSF46785">
    <property type="entry name" value="Winged helix' DNA-binding domain"/>
    <property type="match status" value="1"/>
</dbReference>
<keyword evidence="4" id="KW-0804">Transcription</keyword>
<dbReference type="InterPro" id="IPR036390">
    <property type="entry name" value="WH_DNA-bd_sf"/>
</dbReference>
<reference evidence="7 8" key="1">
    <citation type="submission" date="2020-03" db="EMBL/GenBank/DDBJ databases">
        <title>Whole genome shotgun sequence of Phytohabitans suffuscus NBRC 105367.</title>
        <authorList>
            <person name="Komaki H."/>
            <person name="Tamura T."/>
        </authorList>
    </citation>
    <scope>NUCLEOTIDE SEQUENCE [LARGE SCALE GENOMIC DNA]</scope>
    <source>
        <strain evidence="7 8">NBRC 105367</strain>
    </source>
</reference>
<keyword evidence="2" id="KW-0805">Transcription regulation</keyword>
<dbReference type="CDD" id="cd00090">
    <property type="entry name" value="HTH_ARSR"/>
    <property type="match status" value="1"/>
</dbReference>
<dbReference type="GO" id="GO:0003677">
    <property type="term" value="F:DNA binding"/>
    <property type="evidence" value="ECO:0007669"/>
    <property type="project" value="UniProtKB-KW"/>
</dbReference>
<dbReference type="InterPro" id="IPR036388">
    <property type="entry name" value="WH-like_DNA-bd_sf"/>
</dbReference>
<dbReference type="FunFam" id="1.10.10.10:FF:000001">
    <property type="entry name" value="LysR family transcriptional regulator"/>
    <property type="match status" value="1"/>
</dbReference>
<dbReference type="Pfam" id="PF00126">
    <property type="entry name" value="HTH_1"/>
    <property type="match status" value="1"/>
</dbReference>
<dbReference type="AlphaFoldDB" id="A0A6F8YIB0"/>
<dbReference type="CDD" id="cd08423">
    <property type="entry name" value="PBP2_LTTR_like_6"/>
    <property type="match status" value="1"/>
</dbReference>
<dbReference type="RefSeq" id="WP_173157634.1">
    <property type="nucleotide sequence ID" value="NZ_AP022871.1"/>
</dbReference>
<comment type="similarity">
    <text evidence="1">Belongs to the LysR transcriptional regulatory family.</text>
</comment>
<accession>A0A6F8YIB0</accession>
<feature type="region of interest" description="Disordered" evidence="5">
    <location>
        <begin position="283"/>
        <end position="315"/>
    </location>
</feature>
<evidence type="ECO:0000256" key="5">
    <source>
        <dbReference type="SAM" id="MobiDB-lite"/>
    </source>
</evidence>
<protein>
    <submittedName>
        <fullName evidence="7">LysR family transcriptional regulator</fullName>
    </submittedName>
</protein>
<dbReference type="InterPro" id="IPR011991">
    <property type="entry name" value="ArsR-like_HTH"/>
</dbReference>
<evidence type="ECO:0000256" key="3">
    <source>
        <dbReference type="ARBA" id="ARBA00023125"/>
    </source>
</evidence>